<dbReference type="Pfam" id="PF01066">
    <property type="entry name" value="CDP-OH_P_transf"/>
    <property type="match status" value="1"/>
</dbReference>
<dbReference type="AlphaFoldDB" id="A0AAU7AP42"/>
<feature type="transmembrane region" description="Helical" evidence="2">
    <location>
        <begin position="121"/>
        <end position="138"/>
    </location>
</feature>
<dbReference type="GO" id="GO:0008654">
    <property type="term" value="P:phospholipid biosynthetic process"/>
    <property type="evidence" value="ECO:0007669"/>
    <property type="project" value="InterPro"/>
</dbReference>
<keyword evidence="2" id="KW-0472">Membrane</keyword>
<feature type="transmembrane region" description="Helical" evidence="2">
    <location>
        <begin position="181"/>
        <end position="198"/>
    </location>
</feature>
<feature type="transmembrane region" description="Helical" evidence="2">
    <location>
        <begin position="158"/>
        <end position="175"/>
    </location>
</feature>
<evidence type="ECO:0000256" key="1">
    <source>
        <dbReference type="SAM" id="MobiDB-lite"/>
    </source>
</evidence>
<dbReference type="InterPro" id="IPR000462">
    <property type="entry name" value="CDP-OH_P_trans"/>
</dbReference>
<dbReference type="KEGG" id="parq:DSM112329_00247"/>
<accession>A0AAU7AP42</accession>
<sequence>MSTQPSRQRRDRPSAPIGSGARREMMRDALIESRLTPNAISLTGLAGNILAAVLIFERYFFLAGLAFIAGSIMDTLDGRYSRMSGKGSPFGAFLDSTLDRMEEGIVLIAVGAYFAARGDDLAVAATVAAVLFSLMVSYTRARAEALGVECKVGIASRAIRVVILSIGLLFAKGAGLGDFELLEASVYVLAVLTIITTFQRIWHVRSVMLAEDPASVDDDAALAPPA</sequence>
<evidence type="ECO:0000256" key="2">
    <source>
        <dbReference type="SAM" id="Phobius"/>
    </source>
</evidence>
<dbReference type="RefSeq" id="WP_354699989.1">
    <property type="nucleotide sequence ID" value="NZ_CP114014.1"/>
</dbReference>
<reference evidence="3" key="1">
    <citation type="submission" date="2022-12" db="EMBL/GenBank/DDBJ databases">
        <title>Paraconexibacter alkalitolerans sp. nov. and Baekduia alba sp. nov., isolated from soil and emended description of the genera Paraconexibacter (Chun et al., 2020) and Baekduia (An et al., 2020).</title>
        <authorList>
            <person name="Vieira S."/>
            <person name="Huber K.J."/>
            <person name="Geppert A."/>
            <person name="Wolf J."/>
            <person name="Neumann-Schaal M."/>
            <person name="Muesken M."/>
            <person name="Overmann J."/>
        </authorList>
    </citation>
    <scope>NUCLEOTIDE SEQUENCE</scope>
    <source>
        <strain evidence="3">AEG42_29</strain>
    </source>
</reference>
<keyword evidence="2" id="KW-0812">Transmembrane</keyword>
<name>A0AAU7AP42_9ACTN</name>
<evidence type="ECO:0008006" key="4">
    <source>
        <dbReference type="Google" id="ProtNLM"/>
    </source>
</evidence>
<feature type="transmembrane region" description="Helical" evidence="2">
    <location>
        <begin position="59"/>
        <end position="76"/>
    </location>
</feature>
<keyword evidence="2" id="KW-1133">Transmembrane helix</keyword>
<protein>
    <recommendedName>
        <fullName evidence="4">CDP-alcohol phosphatidyltransferase family protein</fullName>
    </recommendedName>
</protein>
<dbReference type="EMBL" id="CP114014">
    <property type="protein sequence ID" value="XAY03432.1"/>
    <property type="molecule type" value="Genomic_DNA"/>
</dbReference>
<dbReference type="GO" id="GO:0016020">
    <property type="term" value="C:membrane"/>
    <property type="evidence" value="ECO:0007669"/>
    <property type="project" value="InterPro"/>
</dbReference>
<evidence type="ECO:0000313" key="3">
    <source>
        <dbReference type="EMBL" id="XAY03432.1"/>
    </source>
</evidence>
<organism evidence="3">
    <name type="scientific">Paraconexibacter sp. AEG42_29</name>
    <dbReference type="NCBI Taxonomy" id="2997339"/>
    <lineage>
        <taxon>Bacteria</taxon>
        <taxon>Bacillati</taxon>
        <taxon>Actinomycetota</taxon>
        <taxon>Thermoleophilia</taxon>
        <taxon>Solirubrobacterales</taxon>
        <taxon>Paraconexibacteraceae</taxon>
        <taxon>Paraconexibacter</taxon>
    </lineage>
</organism>
<proteinExistence type="predicted"/>
<dbReference type="Gene3D" id="1.20.120.1760">
    <property type="match status" value="1"/>
</dbReference>
<gene>
    <name evidence="3" type="ORF">DSM112329_00247</name>
</gene>
<dbReference type="GO" id="GO:0016780">
    <property type="term" value="F:phosphotransferase activity, for other substituted phosphate groups"/>
    <property type="evidence" value="ECO:0007669"/>
    <property type="project" value="InterPro"/>
</dbReference>
<dbReference type="InterPro" id="IPR043130">
    <property type="entry name" value="CDP-OH_PTrfase_TM_dom"/>
</dbReference>
<feature type="region of interest" description="Disordered" evidence="1">
    <location>
        <begin position="1"/>
        <end position="21"/>
    </location>
</feature>